<evidence type="ECO:0000259" key="2">
    <source>
        <dbReference type="Pfam" id="PF16655"/>
    </source>
</evidence>
<keyword evidence="3" id="KW-0378">Hydrolase</keyword>
<protein>
    <submittedName>
        <fullName evidence="3">Alkaline phosphatase D</fullName>
        <ecNumber evidence="3">3.1.3.1</ecNumber>
    </submittedName>
</protein>
<organism evidence="3 4">
    <name type="scientific">Chryseobacterium rhizosphaerae</name>
    <dbReference type="NCBI Taxonomy" id="395937"/>
    <lineage>
        <taxon>Bacteria</taxon>
        <taxon>Pseudomonadati</taxon>
        <taxon>Bacteroidota</taxon>
        <taxon>Flavobacteriia</taxon>
        <taxon>Flavobacteriales</taxon>
        <taxon>Weeksellaceae</taxon>
        <taxon>Chryseobacterium group</taxon>
        <taxon>Chryseobacterium</taxon>
    </lineage>
</organism>
<gene>
    <name evidence="3" type="ORF">J2787_003664</name>
</gene>
<proteinExistence type="predicted"/>
<dbReference type="Gene3D" id="2.60.40.380">
    <property type="entry name" value="Purple acid phosphatase-like, N-terminal"/>
    <property type="match status" value="1"/>
</dbReference>
<dbReference type="PANTHER" id="PTHR43606">
    <property type="entry name" value="PHOSPHATASE, PUTATIVE (AFU_ORTHOLOGUE AFUA_6G08710)-RELATED"/>
    <property type="match status" value="1"/>
</dbReference>
<dbReference type="Proteomes" id="UP001184861">
    <property type="component" value="Unassembled WGS sequence"/>
</dbReference>
<feature type="domain" description="Phospholipase D N-terminal" evidence="2">
    <location>
        <begin position="57"/>
        <end position="144"/>
    </location>
</feature>
<dbReference type="InterPro" id="IPR038607">
    <property type="entry name" value="PhoD-like_sf"/>
</dbReference>
<dbReference type="Gene3D" id="3.60.21.70">
    <property type="entry name" value="PhoD-like phosphatase"/>
    <property type="match status" value="1"/>
</dbReference>
<name>A0AAE4C631_9FLAO</name>
<evidence type="ECO:0000313" key="3">
    <source>
        <dbReference type="EMBL" id="MDR6528245.1"/>
    </source>
</evidence>
<dbReference type="CDD" id="cd07389">
    <property type="entry name" value="MPP_PhoD"/>
    <property type="match status" value="1"/>
</dbReference>
<dbReference type="Pfam" id="PF09423">
    <property type="entry name" value="PhoD"/>
    <property type="match status" value="1"/>
</dbReference>
<dbReference type="AlphaFoldDB" id="A0AAE4C631"/>
<dbReference type="EC" id="3.1.3.1" evidence="3"/>
<dbReference type="RefSeq" id="WP_309947514.1">
    <property type="nucleotide sequence ID" value="NZ_JAVDQY010000004.1"/>
</dbReference>
<dbReference type="EMBL" id="JAVDQY010000004">
    <property type="protein sequence ID" value="MDR6528245.1"/>
    <property type="molecule type" value="Genomic_DNA"/>
</dbReference>
<dbReference type="InterPro" id="IPR029052">
    <property type="entry name" value="Metallo-depent_PP-like"/>
</dbReference>
<accession>A0AAE4C631</accession>
<evidence type="ECO:0000313" key="4">
    <source>
        <dbReference type="Proteomes" id="UP001184861"/>
    </source>
</evidence>
<dbReference type="SUPFAM" id="SSF56300">
    <property type="entry name" value="Metallo-dependent phosphatases"/>
    <property type="match status" value="1"/>
</dbReference>
<dbReference type="InterPro" id="IPR052900">
    <property type="entry name" value="Phospholipid_Metab_Enz"/>
</dbReference>
<reference evidence="3" key="1">
    <citation type="submission" date="2023-07" db="EMBL/GenBank/DDBJ databases">
        <title>Sorghum-associated microbial communities from plants grown in Nebraska, USA.</title>
        <authorList>
            <person name="Schachtman D."/>
        </authorList>
    </citation>
    <scope>NUCLEOTIDE SEQUENCE</scope>
    <source>
        <strain evidence="3">DS2360</strain>
    </source>
</reference>
<dbReference type="GO" id="GO:0004035">
    <property type="term" value="F:alkaline phosphatase activity"/>
    <property type="evidence" value="ECO:0007669"/>
    <property type="project" value="UniProtKB-EC"/>
</dbReference>
<evidence type="ECO:0000259" key="1">
    <source>
        <dbReference type="Pfam" id="PF09423"/>
    </source>
</evidence>
<comment type="caution">
    <text evidence="3">The sequence shown here is derived from an EMBL/GenBank/DDBJ whole genome shotgun (WGS) entry which is preliminary data.</text>
</comment>
<dbReference type="InterPro" id="IPR018946">
    <property type="entry name" value="PhoD-like_MPP"/>
</dbReference>
<dbReference type="PANTHER" id="PTHR43606:SF2">
    <property type="entry name" value="ALKALINE PHOSPHATASE FAMILY PROTEIN (AFU_ORTHOLOGUE AFUA_5G03860)"/>
    <property type="match status" value="1"/>
</dbReference>
<sequence>MMENNNPINRRRFLKNSLLAAGGIFIAPLIESCTDNDFNDANENAPSDLKNAGFESGVASFDPTAEGIIIWTRYSTGIDAEITWEISKNSNFSEVLRRGKAAATSVNDFTVAVDVQNIPSNTKFYYRFYNITTKETSVVGETLTLPSKTDTVNEVKMAVVSCSNFPAGLFNVYGAIAQSEADVVVHLGDYIYEYAPGQYGTNPYTNQLGRAHKPAKEILSLNDYRERYRQYRGDKNLQLLHQKKPFICVWDDHEFANDTYKSGAENHQPNEGDFQARKMAAFQVYSEYIPLKTGKDLKIYRSFQFGNIVSLHMMDTRVIARDKQMEYSDYLDNAGNFNQAQFTADFLSTNRKLIGSEQMSWLSSQINGSTAKWQVLGQQILMTKMMVPAELLMLLNQILAEIKQHGSAQPATMLALQTTITQLIVLKTRYKQQDPTLTPQEIARITTTLPYNLDAWDGYFMEREHLYSLLAGKKVVVLAGDTHNAWLGTLKDAQGNHIGTELACSSVSSPGLEGYLGISSDPTKAIELAQAFSMLIDDLDYANLYKRGYLHVKFTSGSSLAEWRFVDNIISDTYNTVTEKTYTIV</sequence>
<dbReference type="Pfam" id="PF16655">
    <property type="entry name" value="PhoD_N"/>
    <property type="match status" value="1"/>
</dbReference>
<feature type="domain" description="PhoD-like phosphatase metallophosphatase" evidence="1">
    <location>
        <begin position="157"/>
        <end position="561"/>
    </location>
</feature>
<dbReference type="InterPro" id="IPR032093">
    <property type="entry name" value="PhoD_N"/>
</dbReference>